<dbReference type="PANTHER" id="PTHR47272:SF2">
    <property type="entry name" value="PIGGYBAC TRANSPOSABLE ELEMENT-DERIVED PROTEIN 3-LIKE"/>
    <property type="match status" value="1"/>
</dbReference>
<comment type="caution">
    <text evidence="2">The sequence shown here is derived from an EMBL/GenBank/DDBJ whole genome shotgun (WGS) entry which is preliminary data.</text>
</comment>
<protein>
    <submittedName>
        <fullName evidence="2">(apollo) hypothetical protein</fullName>
    </submittedName>
</protein>
<keyword evidence="3" id="KW-1185">Reference proteome</keyword>
<dbReference type="OrthoDB" id="123207at2759"/>
<dbReference type="EMBL" id="CAJQZP010000527">
    <property type="protein sequence ID" value="CAG4966113.1"/>
    <property type="molecule type" value="Genomic_DNA"/>
</dbReference>
<reference evidence="2" key="1">
    <citation type="submission" date="2021-04" db="EMBL/GenBank/DDBJ databases">
        <authorList>
            <person name="Tunstrom K."/>
        </authorList>
    </citation>
    <scope>NUCLEOTIDE SEQUENCE</scope>
</reference>
<dbReference type="AlphaFoldDB" id="A0A8S3WM22"/>
<name>A0A8S3WM22_PARAO</name>
<dbReference type="PANTHER" id="PTHR47272">
    <property type="entry name" value="DDE_TNP_1_7 DOMAIN-CONTAINING PROTEIN"/>
    <property type="match status" value="1"/>
</dbReference>
<gene>
    <name evidence="2" type="ORF">PAPOLLO_LOCUS7541</name>
</gene>
<evidence type="ECO:0000313" key="2">
    <source>
        <dbReference type="EMBL" id="CAG4966113.1"/>
    </source>
</evidence>
<dbReference type="Proteomes" id="UP000691718">
    <property type="component" value="Unassembled WGS sequence"/>
</dbReference>
<accession>A0A8S3WM22</accession>
<proteinExistence type="predicted"/>
<feature type="region of interest" description="Disordered" evidence="1">
    <location>
        <begin position="92"/>
        <end position="118"/>
    </location>
</feature>
<evidence type="ECO:0000313" key="3">
    <source>
        <dbReference type="Proteomes" id="UP000691718"/>
    </source>
</evidence>
<evidence type="ECO:0000256" key="1">
    <source>
        <dbReference type="SAM" id="MobiDB-lite"/>
    </source>
</evidence>
<organism evidence="2 3">
    <name type="scientific">Parnassius apollo</name>
    <name type="common">Apollo butterfly</name>
    <name type="synonym">Papilio apollo</name>
    <dbReference type="NCBI Taxonomy" id="110799"/>
    <lineage>
        <taxon>Eukaryota</taxon>
        <taxon>Metazoa</taxon>
        <taxon>Ecdysozoa</taxon>
        <taxon>Arthropoda</taxon>
        <taxon>Hexapoda</taxon>
        <taxon>Insecta</taxon>
        <taxon>Pterygota</taxon>
        <taxon>Neoptera</taxon>
        <taxon>Endopterygota</taxon>
        <taxon>Lepidoptera</taxon>
        <taxon>Glossata</taxon>
        <taxon>Ditrysia</taxon>
        <taxon>Papilionoidea</taxon>
        <taxon>Papilionidae</taxon>
        <taxon>Parnassiinae</taxon>
        <taxon>Parnassini</taxon>
        <taxon>Parnassius</taxon>
        <taxon>Parnassius</taxon>
    </lineage>
</organism>
<sequence length="176" mass="20726">MDGTGTLMMNRFNTKKNSKYEFKKDAAMKRGEYEEIVSADEKICILKWKDNKVNSWMEYRQDCRANKMKTKDILDLLAFRLSVSEYLLAGSPRAAGDNREPEFAEMPSSSRYRPKPLPSVDKQRDGYNHWPVMDTLKEPRVCRAIKCTSRTRCRCSKCDVYLFLTKDRNCFYDFHN</sequence>